<dbReference type="Proteomes" id="UP000054266">
    <property type="component" value="Unassembled WGS sequence"/>
</dbReference>
<keyword evidence="3" id="KW-1185">Reference proteome</keyword>
<accession>A0A0D2ED08</accession>
<dbReference type="AlphaFoldDB" id="A0A0D2ED08"/>
<dbReference type="EMBL" id="KN846956">
    <property type="protein sequence ID" value="KIW72172.1"/>
    <property type="molecule type" value="Genomic_DNA"/>
</dbReference>
<sequence length="182" mass="20676">MDAIYKFQASRATDLRDHLFALLGLADDSDSEATIFDNCLRYAWFFLAQKNKLEVLYRAGIQGHKLLAPSWVPNWYGKQTDFGFEYVQGPWDPLRRPGFFNIGRGTQVEIEAVPDPTTLRKVFRLKDVVIDKVRLLANRHLDIPPTRRGAGQGLSTRAEASTRRGSAMPSSHHYAHPRLGNH</sequence>
<evidence type="ECO:0000256" key="1">
    <source>
        <dbReference type="SAM" id="MobiDB-lite"/>
    </source>
</evidence>
<reference evidence="2 3" key="1">
    <citation type="submission" date="2015-01" db="EMBL/GenBank/DDBJ databases">
        <title>The Genome Sequence of Capronia semiimmersa CBS27337.</title>
        <authorList>
            <consortium name="The Broad Institute Genomics Platform"/>
            <person name="Cuomo C."/>
            <person name="de Hoog S."/>
            <person name="Gorbushina A."/>
            <person name="Stielow B."/>
            <person name="Teixiera M."/>
            <person name="Abouelleil A."/>
            <person name="Chapman S.B."/>
            <person name="Priest M."/>
            <person name="Young S.K."/>
            <person name="Wortman J."/>
            <person name="Nusbaum C."/>
            <person name="Birren B."/>
        </authorList>
    </citation>
    <scope>NUCLEOTIDE SEQUENCE [LARGE SCALE GENOMIC DNA]</scope>
    <source>
        <strain evidence="2 3">CBS 27337</strain>
    </source>
</reference>
<proteinExistence type="predicted"/>
<protein>
    <submittedName>
        <fullName evidence="2">Uncharacterized protein</fullName>
    </submittedName>
</protein>
<name>A0A0D2ED08_9EURO</name>
<organism evidence="2 3">
    <name type="scientific">Phialophora macrospora</name>
    <dbReference type="NCBI Taxonomy" id="1851006"/>
    <lineage>
        <taxon>Eukaryota</taxon>
        <taxon>Fungi</taxon>
        <taxon>Dikarya</taxon>
        <taxon>Ascomycota</taxon>
        <taxon>Pezizomycotina</taxon>
        <taxon>Eurotiomycetes</taxon>
        <taxon>Chaetothyriomycetidae</taxon>
        <taxon>Chaetothyriales</taxon>
        <taxon>Herpotrichiellaceae</taxon>
        <taxon>Phialophora</taxon>
    </lineage>
</organism>
<feature type="compositionally biased region" description="Basic residues" evidence="1">
    <location>
        <begin position="173"/>
        <end position="182"/>
    </location>
</feature>
<feature type="region of interest" description="Disordered" evidence="1">
    <location>
        <begin position="144"/>
        <end position="182"/>
    </location>
</feature>
<dbReference type="HOGENOM" id="CLU_1481798_0_0_1"/>
<evidence type="ECO:0000313" key="2">
    <source>
        <dbReference type="EMBL" id="KIW72172.1"/>
    </source>
</evidence>
<gene>
    <name evidence="2" type="ORF">PV04_00390</name>
</gene>
<evidence type="ECO:0000313" key="3">
    <source>
        <dbReference type="Proteomes" id="UP000054266"/>
    </source>
</evidence>